<dbReference type="PANTHER" id="PTHR30354">
    <property type="entry name" value="GNT FAMILY GLUCONATE TRANSPORTER"/>
    <property type="match status" value="1"/>
</dbReference>
<feature type="transmembrane region" description="Helical" evidence="1">
    <location>
        <begin position="411"/>
        <end position="431"/>
    </location>
</feature>
<dbReference type="GO" id="GO:0005886">
    <property type="term" value="C:plasma membrane"/>
    <property type="evidence" value="ECO:0007669"/>
    <property type="project" value="TreeGrafter"/>
</dbReference>
<feature type="transmembrane region" description="Helical" evidence="1">
    <location>
        <begin position="293"/>
        <end position="311"/>
    </location>
</feature>
<feature type="transmembrane region" description="Helical" evidence="1">
    <location>
        <begin position="128"/>
        <end position="152"/>
    </location>
</feature>
<comment type="caution">
    <text evidence="2">The sequence shown here is derived from an EMBL/GenBank/DDBJ whole genome shotgun (WGS) entry which is preliminary data.</text>
</comment>
<evidence type="ECO:0000256" key="1">
    <source>
        <dbReference type="SAM" id="Phobius"/>
    </source>
</evidence>
<gene>
    <name evidence="2" type="ORF">GAO09_29115</name>
</gene>
<keyword evidence="3" id="KW-1185">Reference proteome</keyword>
<feature type="transmembrane region" description="Helical" evidence="1">
    <location>
        <begin position="253"/>
        <end position="272"/>
    </location>
</feature>
<reference evidence="2 3" key="1">
    <citation type="submission" date="2019-11" db="EMBL/GenBank/DDBJ databases">
        <title>Genome analysis of Rhizobacterium cereale a novel genus and species isolated from maize roots in North Spain.</title>
        <authorList>
            <person name="Menendez E."/>
            <person name="Flores-Felix J.D."/>
            <person name="Ramirez-Bahena M.-H."/>
            <person name="Igual J.M."/>
            <person name="Garcia-Fraile P."/>
            <person name="Peix A."/>
            <person name="Velazquez E."/>
        </authorList>
    </citation>
    <scope>NUCLEOTIDE SEQUENCE [LARGE SCALE GENOMIC DNA]</scope>
    <source>
        <strain evidence="2 3">RZME27</strain>
    </source>
</reference>
<proteinExistence type="predicted"/>
<dbReference type="Proteomes" id="UP000435138">
    <property type="component" value="Unassembled WGS sequence"/>
</dbReference>
<dbReference type="InterPro" id="IPR003474">
    <property type="entry name" value="Glcn_transporter"/>
</dbReference>
<organism evidence="2 3">
    <name type="scientific">Endobacterium cereale</name>
    <dbReference type="NCBI Taxonomy" id="2663029"/>
    <lineage>
        <taxon>Bacteria</taxon>
        <taxon>Pseudomonadati</taxon>
        <taxon>Pseudomonadota</taxon>
        <taxon>Alphaproteobacteria</taxon>
        <taxon>Hyphomicrobiales</taxon>
        <taxon>Rhizobiaceae</taxon>
        <taxon>Endobacterium</taxon>
    </lineage>
</organism>
<feature type="transmembrane region" description="Helical" evidence="1">
    <location>
        <begin position="81"/>
        <end position="100"/>
    </location>
</feature>
<dbReference type="GO" id="GO:0015128">
    <property type="term" value="F:gluconate transmembrane transporter activity"/>
    <property type="evidence" value="ECO:0007669"/>
    <property type="project" value="InterPro"/>
</dbReference>
<dbReference type="EMBL" id="WIXI01000051">
    <property type="protein sequence ID" value="MQY50095.1"/>
    <property type="molecule type" value="Genomic_DNA"/>
</dbReference>
<dbReference type="AlphaFoldDB" id="A0A6A8AFJ5"/>
<keyword evidence="1" id="KW-1133">Transmembrane helix</keyword>
<name>A0A6A8AFJ5_9HYPH</name>
<keyword evidence="1" id="KW-0472">Membrane</keyword>
<evidence type="ECO:0000313" key="2">
    <source>
        <dbReference type="EMBL" id="MQY50095.1"/>
    </source>
</evidence>
<keyword evidence="1" id="KW-0812">Transmembrane</keyword>
<feature type="transmembrane region" description="Helical" evidence="1">
    <location>
        <begin position="451"/>
        <end position="475"/>
    </location>
</feature>
<evidence type="ECO:0000313" key="3">
    <source>
        <dbReference type="Proteomes" id="UP000435138"/>
    </source>
</evidence>
<accession>A0A6A8AFJ5</accession>
<feature type="transmembrane region" description="Helical" evidence="1">
    <location>
        <begin position="331"/>
        <end position="351"/>
    </location>
</feature>
<protein>
    <submittedName>
        <fullName evidence="2">GntP family permease</fullName>
    </submittedName>
</protein>
<feature type="transmembrane region" description="Helical" evidence="1">
    <location>
        <begin position="194"/>
        <end position="217"/>
    </location>
</feature>
<feature type="transmembrane region" description="Helical" evidence="1">
    <location>
        <begin position="384"/>
        <end position="404"/>
    </location>
</feature>
<dbReference type="PANTHER" id="PTHR30354:SF25">
    <property type="entry name" value="INNER MEMBRANE PERMEASE YGBN"/>
    <property type="match status" value="1"/>
</dbReference>
<feature type="transmembrane region" description="Helical" evidence="1">
    <location>
        <begin position="53"/>
        <end position="75"/>
    </location>
</feature>
<feature type="transmembrane region" description="Helical" evidence="1">
    <location>
        <begin position="164"/>
        <end position="182"/>
    </location>
</feature>
<dbReference type="PIRSF" id="PIRSF002746">
    <property type="entry name" value="Gluconate_transporter"/>
    <property type="match status" value="1"/>
</dbReference>
<dbReference type="NCBIfam" id="TIGR00791">
    <property type="entry name" value="gntP"/>
    <property type="match status" value="1"/>
</dbReference>
<feature type="transmembrane region" description="Helical" evidence="1">
    <location>
        <begin position="25"/>
        <end position="46"/>
    </location>
</feature>
<dbReference type="Pfam" id="PF02447">
    <property type="entry name" value="GntP_permease"/>
    <property type="match status" value="1"/>
</dbReference>
<feature type="transmembrane region" description="Helical" evidence="1">
    <location>
        <begin position="358"/>
        <end position="378"/>
    </location>
</feature>
<sequence length="476" mass="49554">MNAPAATFKALHWRSSNLPEFEQTLGAGALISIAAGAVALLLVLIIQFRVHAFVALILVSFLTALVTGIPAANILTTLTSAFGSTLGGVALLVGLGAMLGRLLEVSGGAQALADDLVRRFGEKRAPMALGIASLFFGFPIFFDAGLVVMLPVMFTVGRRLGGSLLLYGIPVATAFSCMHVFVPPHPGPVAASELLGADVGLLIIVGLIVAIPTWILAGHFFGKWIGNRIYLPIPDNVTEEKNSDEPTTLPSPGLVVSLLLLPLILIFMNTGLDFARAQGWVDKGASWFQLARAIGSTPIALLISVLVAAYVLGPMRGRDPVKVERIVDSALGPVCSVILITGAGGMFGGVLRASGIGNALSGVLADIGMPIFVAGFLISTALRVAQGSATVALITAAGLVQPAIQAAGYQGLELAAIVIAVASGSVMLSHVNDSGFWLVGRFFNMDIKTTFKTWTVMQTLMGLIGFTLSGLIFWLA</sequence>